<evidence type="ECO:0000256" key="1">
    <source>
        <dbReference type="ARBA" id="ARBA00004496"/>
    </source>
</evidence>
<sequence>MAIEAVRIDGRLIHGQVANLWTTQLGITRIMVVDNSVAENDIEKAGLKLACPAGVKLSVLPIEKAAANINAGKYNSQKVFLIARKPEVLLKLIELGVSIKEINVGNMSQTEETRSLSKSINVTDYDVKIFEELNKKGIKLTARMVPSEPESDFMKLLK</sequence>
<proteinExistence type="predicted"/>
<organism evidence="9 10">
    <name type="scientific">Clostridium baratii str. Sullivan</name>
    <dbReference type="NCBI Taxonomy" id="1415775"/>
    <lineage>
        <taxon>Bacteria</taxon>
        <taxon>Bacillati</taxon>
        <taxon>Bacillota</taxon>
        <taxon>Clostridia</taxon>
        <taxon>Eubacteriales</taxon>
        <taxon>Clostridiaceae</taxon>
        <taxon>Clostridium</taxon>
    </lineage>
</organism>
<evidence type="ECO:0000259" key="8">
    <source>
        <dbReference type="PROSITE" id="PS51101"/>
    </source>
</evidence>
<dbReference type="GO" id="GO:0008982">
    <property type="term" value="F:protein-N(PI)-phosphohistidine-sugar phosphotransferase activity"/>
    <property type="evidence" value="ECO:0007669"/>
    <property type="project" value="InterPro"/>
</dbReference>
<evidence type="ECO:0000256" key="5">
    <source>
        <dbReference type="ARBA" id="ARBA00022679"/>
    </source>
</evidence>
<evidence type="ECO:0000256" key="2">
    <source>
        <dbReference type="ARBA" id="ARBA00022448"/>
    </source>
</evidence>
<reference evidence="9 10" key="1">
    <citation type="journal article" date="2015" name="Infect. Genet. Evol.">
        <title>Genomic sequences of six botulinum neurotoxin-producing strains representing three clostridial species illustrate the mobility and diversity of botulinum neurotoxin genes.</title>
        <authorList>
            <person name="Smith T.J."/>
            <person name="Hill K.K."/>
            <person name="Xie G."/>
            <person name="Foley B.T."/>
            <person name="Williamson C.H."/>
            <person name="Foster J.T."/>
            <person name="Johnson S.L."/>
            <person name="Chertkov O."/>
            <person name="Teshima H."/>
            <person name="Gibbons H.S."/>
            <person name="Johnsky L.A."/>
            <person name="Karavis M.A."/>
            <person name="Smith L.A."/>
        </authorList>
    </citation>
    <scope>NUCLEOTIDE SEQUENCE [LARGE SCALE GENOMIC DNA]</scope>
    <source>
        <strain evidence="9">Sullivan</strain>
    </source>
</reference>
<evidence type="ECO:0000256" key="3">
    <source>
        <dbReference type="ARBA" id="ARBA00022490"/>
    </source>
</evidence>
<evidence type="ECO:0000256" key="6">
    <source>
        <dbReference type="ARBA" id="ARBA00022683"/>
    </source>
</evidence>
<dbReference type="Pfam" id="PF03830">
    <property type="entry name" value="PTSIIB_sorb"/>
    <property type="match status" value="1"/>
</dbReference>
<protein>
    <submittedName>
        <fullName evidence="9">PTS system sorbose subIIB component family protein</fullName>
    </submittedName>
</protein>
<keyword evidence="10" id="KW-1185">Reference proteome</keyword>
<dbReference type="Gene3D" id="3.40.35.10">
    <property type="entry name" value="Phosphotransferase system, sorbose subfamily IIB component"/>
    <property type="match status" value="1"/>
</dbReference>
<keyword evidence="3" id="KW-0963">Cytoplasm</keyword>
<dbReference type="eggNOG" id="COG3444">
    <property type="taxonomic scope" value="Bacteria"/>
</dbReference>
<dbReference type="STRING" id="1561.NPD11_1568"/>
<gene>
    <name evidence="9" type="ORF">U729_1426</name>
</gene>
<dbReference type="SUPFAM" id="SSF52728">
    <property type="entry name" value="PTS IIb component"/>
    <property type="match status" value="1"/>
</dbReference>
<dbReference type="AlphaFoldDB" id="A0A0A7FY34"/>
<dbReference type="KEGG" id="cbv:U729_1426"/>
<name>A0A0A7FY34_9CLOT</name>
<dbReference type="GO" id="GO:0016301">
    <property type="term" value="F:kinase activity"/>
    <property type="evidence" value="ECO:0007669"/>
    <property type="project" value="UniProtKB-KW"/>
</dbReference>
<dbReference type="OrthoDB" id="9788818at2"/>
<dbReference type="CDD" id="cd00001">
    <property type="entry name" value="PTS_IIB_man"/>
    <property type="match status" value="1"/>
</dbReference>
<dbReference type="GO" id="GO:0005737">
    <property type="term" value="C:cytoplasm"/>
    <property type="evidence" value="ECO:0007669"/>
    <property type="project" value="UniProtKB-SubCell"/>
</dbReference>
<accession>A0A0A7FY34</accession>
<keyword evidence="6" id="KW-0598">Phosphotransferase system</keyword>
<keyword evidence="7" id="KW-0418">Kinase</keyword>
<keyword evidence="2" id="KW-0813">Transport</keyword>
<dbReference type="GO" id="GO:0009401">
    <property type="term" value="P:phosphoenolpyruvate-dependent sugar phosphotransferase system"/>
    <property type="evidence" value="ECO:0007669"/>
    <property type="project" value="UniProtKB-KW"/>
</dbReference>
<evidence type="ECO:0000256" key="7">
    <source>
        <dbReference type="ARBA" id="ARBA00022777"/>
    </source>
</evidence>
<dbReference type="InterPro" id="IPR036667">
    <property type="entry name" value="PTS_IIB_sorbose-sp_sf"/>
</dbReference>
<evidence type="ECO:0000256" key="4">
    <source>
        <dbReference type="ARBA" id="ARBA00022597"/>
    </source>
</evidence>
<comment type="subcellular location">
    <subcellularLocation>
        <location evidence="1">Cytoplasm</location>
    </subcellularLocation>
</comment>
<evidence type="ECO:0000313" key="10">
    <source>
        <dbReference type="Proteomes" id="UP000030635"/>
    </source>
</evidence>
<dbReference type="EMBL" id="CP006905">
    <property type="protein sequence ID" value="AIY83790.1"/>
    <property type="molecule type" value="Genomic_DNA"/>
</dbReference>
<dbReference type="RefSeq" id="WP_039313015.1">
    <property type="nucleotide sequence ID" value="NZ_CP006905.1"/>
</dbReference>
<keyword evidence="4" id="KW-0762">Sugar transport</keyword>
<evidence type="ECO:0000313" key="9">
    <source>
        <dbReference type="EMBL" id="AIY83790.1"/>
    </source>
</evidence>
<dbReference type="HOGENOM" id="CLU_116175_3_0_9"/>
<dbReference type="Proteomes" id="UP000030635">
    <property type="component" value="Chromosome"/>
</dbReference>
<feature type="domain" description="PTS EIIB type-4" evidence="8">
    <location>
        <begin position="1"/>
        <end position="158"/>
    </location>
</feature>
<dbReference type="PROSITE" id="PS51101">
    <property type="entry name" value="PTS_EIIB_TYPE_4"/>
    <property type="match status" value="1"/>
</dbReference>
<dbReference type="InterPro" id="IPR004720">
    <property type="entry name" value="PTS_IIB_sorbose-sp"/>
</dbReference>
<keyword evidence="5" id="KW-0808">Transferase</keyword>